<reference evidence="3" key="1">
    <citation type="submission" date="2024-02" db="UniProtKB">
        <authorList>
            <consortium name="WormBaseParasite"/>
        </authorList>
    </citation>
    <scope>IDENTIFICATION</scope>
</reference>
<evidence type="ECO:0000313" key="3">
    <source>
        <dbReference type="WBParaSite" id="MBELARI_LOCUS5279"/>
    </source>
</evidence>
<organism evidence="2 3">
    <name type="scientific">Mesorhabditis belari</name>
    <dbReference type="NCBI Taxonomy" id="2138241"/>
    <lineage>
        <taxon>Eukaryota</taxon>
        <taxon>Metazoa</taxon>
        <taxon>Ecdysozoa</taxon>
        <taxon>Nematoda</taxon>
        <taxon>Chromadorea</taxon>
        <taxon>Rhabditida</taxon>
        <taxon>Rhabditina</taxon>
        <taxon>Rhabditomorpha</taxon>
        <taxon>Rhabditoidea</taxon>
        <taxon>Rhabditidae</taxon>
        <taxon>Mesorhabditinae</taxon>
        <taxon>Mesorhabditis</taxon>
    </lineage>
</organism>
<dbReference type="AlphaFoldDB" id="A0AAF3FHD7"/>
<feature type="transmembrane region" description="Helical" evidence="1">
    <location>
        <begin position="12"/>
        <end position="36"/>
    </location>
</feature>
<keyword evidence="2" id="KW-1185">Reference proteome</keyword>
<keyword evidence="1" id="KW-0472">Membrane</keyword>
<protein>
    <submittedName>
        <fullName evidence="3">Uncharacterized protein</fullName>
    </submittedName>
</protein>
<evidence type="ECO:0000313" key="2">
    <source>
        <dbReference type="Proteomes" id="UP000887575"/>
    </source>
</evidence>
<name>A0AAF3FHD7_9BILA</name>
<proteinExistence type="predicted"/>
<dbReference type="Proteomes" id="UP000887575">
    <property type="component" value="Unassembled WGS sequence"/>
</dbReference>
<feature type="transmembrane region" description="Helical" evidence="1">
    <location>
        <begin position="56"/>
        <end position="76"/>
    </location>
</feature>
<sequence>MLPCQFTSTTYTYIALMVVDAIFCGIGGIILGFIVIKDAFRLNPSTSQRTREMQRYFSMILFLQAIILVGCVFDPVDHLCHCGFSFNRSRFVRSSGRLGESVCFFSLDVHESHRGFRDKNLSRCNHRLDQIGFSA</sequence>
<evidence type="ECO:0000256" key="1">
    <source>
        <dbReference type="SAM" id="Phobius"/>
    </source>
</evidence>
<dbReference type="WBParaSite" id="MBELARI_LOCUS5279">
    <property type="protein sequence ID" value="MBELARI_LOCUS5279"/>
    <property type="gene ID" value="MBELARI_LOCUS5279"/>
</dbReference>
<keyword evidence="1" id="KW-1133">Transmembrane helix</keyword>
<keyword evidence="1" id="KW-0812">Transmembrane</keyword>
<accession>A0AAF3FHD7</accession>